<evidence type="ECO:0000256" key="1">
    <source>
        <dbReference type="SAM" id="Phobius"/>
    </source>
</evidence>
<evidence type="ECO:0000313" key="3">
    <source>
        <dbReference type="Proteomes" id="UP000053766"/>
    </source>
</evidence>
<evidence type="ECO:0000313" key="2">
    <source>
        <dbReference type="EMBL" id="KJH50356.1"/>
    </source>
</evidence>
<name>A0A0D8Y701_DICVI</name>
<accession>A0A0D8Y701</accession>
<keyword evidence="1" id="KW-1133">Transmembrane helix</keyword>
<reference evidence="3" key="2">
    <citation type="journal article" date="2016" name="Sci. Rep.">
        <title>Dictyocaulus viviparus genome, variome and transcriptome elucidate lungworm biology and support future intervention.</title>
        <authorList>
            <person name="McNulty S.N."/>
            <person name="Strube C."/>
            <person name="Rosa B.A."/>
            <person name="Martin J.C."/>
            <person name="Tyagi R."/>
            <person name="Choi Y.J."/>
            <person name="Wang Q."/>
            <person name="Hallsworth Pepin K."/>
            <person name="Zhang X."/>
            <person name="Ozersky P."/>
            <person name="Wilson R.K."/>
            <person name="Sternberg P.W."/>
            <person name="Gasser R.B."/>
            <person name="Mitreva M."/>
        </authorList>
    </citation>
    <scope>NUCLEOTIDE SEQUENCE [LARGE SCALE GENOMIC DNA]</scope>
    <source>
        <strain evidence="3">HannoverDv2000</strain>
    </source>
</reference>
<organism evidence="2 3">
    <name type="scientific">Dictyocaulus viviparus</name>
    <name type="common">Bovine lungworm</name>
    <dbReference type="NCBI Taxonomy" id="29172"/>
    <lineage>
        <taxon>Eukaryota</taxon>
        <taxon>Metazoa</taxon>
        <taxon>Ecdysozoa</taxon>
        <taxon>Nematoda</taxon>
        <taxon>Chromadorea</taxon>
        <taxon>Rhabditida</taxon>
        <taxon>Rhabditina</taxon>
        <taxon>Rhabditomorpha</taxon>
        <taxon>Strongyloidea</taxon>
        <taxon>Metastrongylidae</taxon>
        <taxon>Dictyocaulus</taxon>
    </lineage>
</organism>
<keyword evidence="3" id="KW-1185">Reference proteome</keyword>
<gene>
    <name evidence="2" type="ORF">DICVIV_03484</name>
</gene>
<dbReference type="Proteomes" id="UP000053766">
    <property type="component" value="Unassembled WGS sequence"/>
</dbReference>
<proteinExistence type="predicted"/>
<feature type="transmembrane region" description="Helical" evidence="1">
    <location>
        <begin position="12"/>
        <end position="32"/>
    </location>
</feature>
<reference evidence="2 3" key="1">
    <citation type="submission" date="2013-11" db="EMBL/GenBank/DDBJ databases">
        <title>Draft genome of the bovine lungworm Dictyocaulus viviparus.</title>
        <authorList>
            <person name="Mitreva M."/>
        </authorList>
    </citation>
    <scope>NUCLEOTIDE SEQUENCE [LARGE SCALE GENOMIC DNA]</scope>
    <source>
        <strain evidence="2 3">HannoverDv2000</strain>
    </source>
</reference>
<keyword evidence="1" id="KW-0472">Membrane</keyword>
<dbReference type="AlphaFoldDB" id="A0A0D8Y701"/>
<dbReference type="EMBL" id="KN716208">
    <property type="protein sequence ID" value="KJH50356.1"/>
    <property type="molecule type" value="Genomic_DNA"/>
</dbReference>
<keyword evidence="1" id="KW-0812">Transmembrane</keyword>
<sequence length="77" mass="8653">MLDVPERLSIHLEYVYVFSFSVIPWSLIIPGFSGFEFNGVREMMGLVSLEAIANLSATLLGLHITRASPLHQTFPFK</sequence>
<protein>
    <submittedName>
        <fullName evidence="2">Uncharacterized protein</fullName>
    </submittedName>
</protein>